<dbReference type="CDD" id="cd03811">
    <property type="entry name" value="GT4_GT28_WabH-like"/>
    <property type="match status" value="1"/>
</dbReference>
<keyword evidence="2" id="KW-0808">Transferase</keyword>
<dbReference type="Proteomes" id="UP000680679">
    <property type="component" value="Chromosome"/>
</dbReference>
<dbReference type="Pfam" id="PF13439">
    <property type="entry name" value="Glyco_transf_4"/>
    <property type="match status" value="1"/>
</dbReference>
<dbReference type="InterPro" id="IPR028098">
    <property type="entry name" value="Glyco_trans_4-like_N"/>
</dbReference>
<evidence type="ECO:0000313" key="3">
    <source>
        <dbReference type="Proteomes" id="UP000680679"/>
    </source>
</evidence>
<dbReference type="Gene3D" id="3.40.50.2000">
    <property type="entry name" value="Glycogen Phosphorylase B"/>
    <property type="match status" value="2"/>
</dbReference>
<reference evidence="2 3" key="1">
    <citation type="submission" date="2021-04" db="EMBL/GenBank/DDBJ databases">
        <title>Complete genome sequencing of Allochromatium tepidum strain NZ.</title>
        <authorList>
            <person name="Tsukatani Y."/>
            <person name="Mori H."/>
        </authorList>
    </citation>
    <scope>NUCLEOTIDE SEQUENCE [LARGE SCALE GENOMIC DNA]</scope>
    <source>
        <strain evidence="2 3">NZ</strain>
    </source>
</reference>
<dbReference type="EMBL" id="AP024563">
    <property type="protein sequence ID" value="BCU05928.1"/>
    <property type="molecule type" value="Genomic_DNA"/>
</dbReference>
<dbReference type="SUPFAM" id="SSF53756">
    <property type="entry name" value="UDP-Glycosyltransferase/glycogen phosphorylase"/>
    <property type="match status" value="1"/>
</dbReference>
<protein>
    <submittedName>
        <fullName evidence="2">Glycosyl transferase</fullName>
    </submittedName>
</protein>
<accession>A0ABM7QJP2</accession>
<name>A0ABM7QJP2_9GAMM</name>
<dbReference type="Pfam" id="PF13692">
    <property type="entry name" value="Glyco_trans_1_4"/>
    <property type="match status" value="1"/>
</dbReference>
<proteinExistence type="predicted"/>
<organism evidence="2 3">
    <name type="scientific">Allochromatium tepidum</name>
    <dbReference type="NCBI Taxonomy" id="553982"/>
    <lineage>
        <taxon>Bacteria</taxon>
        <taxon>Pseudomonadati</taxon>
        <taxon>Pseudomonadota</taxon>
        <taxon>Gammaproteobacteria</taxon>
        <taxon>Chromatiales</taxon>
        <taxon>Chromatiaceae</taxon>
        <taxon>Allochromatium</taxon>
    </lineage>
</organism>
<sequence>MELSPRLPMAEPTTLQMVASKALGGAERWFIRFSAALAERGAPAQVAIRQGSALDGPDLGGLPIHRLPYRTTWDPWSRGAVGRLIQDLKPDIVQTYMGRATRLARLPRAGGPVHLARLGGYYALGPYRHAHGWIGNTKGLCDWMVRQGLPAERVYHIYNFADPARPVAPELVAERRAAHGLPGDAWVLVTLGRFVPVKGQRYLIDALARLPETIAGRPVRLVMVGEGPLGPELRRQAEQGGQSHRIVWAGWQRDPAPYLQMADLVVFPSLEEETLGNVILEAWAWGKPLVTASFRGARELARHGEDAWCVPCADAATLAEGIRRTLSDPALPAALVARGLERVEHEFSRRAILDRYLELYRRVAGG</sequence>
<evidence type="ECO:0000313" key="2">
    <source>
        <dbReference type="EMBL" id="BCU05928.1"/>
    </source>
</evidence>
<dbReference type="GO" id="GO:0016740">
    <property type="term" value="F:transferase activity"/>
    <property type="evidence" value="ECO:0007669"/>
    <property type="project" value="UniProtKB-KW"/>
</dbReference>
<gene>
    <name evidence="2" type="ORF">Atep_06050</name>
</gene>
<feature type="domain" description="Glycosyltransferase subfamily 4-like N-terminal" evidence="1">
    <location>
        <begin position="24"/>
        <end position="165"/>
    </location>
</feature>
<keyword evidence="3" id="KW-1185">Reference proteome</keyword>
<evidence type="ECO:0000259" key="1">
    <source>
        <dbReference type="Pfam" id="PF13439"/>
    </source>
</evidence>
<dbReference type="PANTHER" id="PTHR12526">
    <property type="entry name" value="GLYCOSYLTRANSFERASE"/>
    <property type="match status" value="1"/>
</dbReference>